<dbReference type="InterPro" id="IPR014284">
    <property type="entry name" value="RNA_pol_sigma-70_dom"/>
</dbReference>
<dbReference type="AlphaFoldDB" id="A0A1Y5F8T7"/>
<dbReference type="SUPFAM" id="SSF88946">
    <property type="entry name" value="Sigma2 domain of RNA polymerase sigma factors"/>
    <property type="match status" value="1"/>
</dbReference>
<evidence type="ECO:0000256" key="3">
    <source>
        <dbReference type="ARBA" id="ARBA00023082"/>
    </source>
</evidence>
<keyword evidence="4 6" id="KW-0238">DNA-binding</keyword>
<sequence>MQIEKVWGEYKLGLKGFIHSKIANPTDAEDLLQEVLIKTFQNLHKINSQESIKSWIFQVANNAIIDHYRRNGKYTNEMLDEKLIFTEESEDAQKELSKCIEPFIRELPKETCELLTAIDLDGESQKAYAEAKGIKYTTLKSRVKKGREELRALFENCCTMSLDKDGNIIDFEEKPKSCNVCK</sequence>
<dbReference type="EMBL" id="MAAO01000007">
    <property type="protein sequence ID" value="OUR95685.1"/>
    <property type="molecule type" value="Genomic_DNA"/>
</dbReference>
<dbReference type="Gene3D" id="1.10.1740.10">
    <property type="match status" value="1"/>
</dbReference>
<evidence type="ECO:0000256" key="1">
    <source>
        <dbReference type="ARBA" id="ARBA00010641"/>
    </source>
</evidence>
<dbReference type="InterPro" id="IPR014304">
    <property type="entry name" value="RNA_pol_sigma-Z"/>
</dbReference>
<dbReference type="PROSITE" id="PS01063">
    <property type="entry name" value="SIGMA70_ECF"/>
    <property type="match status" value="1"/>
</dbReference>
<dbReference type="PANTHER" id="PTHR43133:SF62">
    <property type="entry name" value="RNA POLYMERASE SIGMA FACTOR SIGZ"/>
    <property type="match status" value="1"/>
</dbReference>
<organism evidence="8 9">
    <name type="scientific">Halobacteriovorax marinus</name>
    <dbReference type="NCBI Taxonomy" id="97084"/>
    <lineage>
        <taxon>Bacteria</taxon>
        <taxon>Pseudomonadati</taxon>
        <taxon>Bdellovibrionota</taxon>
        <taxon>Bacteriovoracia</taxon>
        <taxon>Bacteriovoracales</taxon>
        <taxon>Halobacteriovoraceae</taxon>
        <taxon>Halobacteriovorax</taxon>
    </lineage>
</organism>
<dbReference type="InterPro" id="IPR013324">
    <property type="entry name" value="RNA_pol_sigma_r3/r4-like"/>
</dbReference>
<dbReference type="NCBIfam" id="TIGR02959">
    <property type="entry name" value="SigZ"/>
    <property type="match status" value="1"/>
</dbReference>
<dbReference type="InterPro" id="IPR036388">
    <property type="entry name" value="WH-like_DNA-bd_sf"/>
</dbReference>
<dbReference type="InterPro" id="IPR000838">
    <property type="entry name" value="RNA_pol_sigma70_ECF_CS"/>
</dbReference>
<dbReference type="Pfam" id="PF04542">
    <property type="entry name" value="Sigma70_r2"/>
    <property type="match status" value="1"/>
</dbReference>
<dbReference type="GO" id="GO:0003677">
    <property type="term" value="F:DNA binding"/>
    <property type="evidence" value="ECO:0007669"/>
    <property type="project" value="UniProtKB-KW"/>
</dbReference>
<dbReference type="InterPro" id="IPR013325">
    <property type="entry name" value="RNA_pol_sigma_r2"/>
</dbReference>
<evidence type="ECO:0000313" key="8">
    <source>
        <dbReference type="EMBL" id="OUR95685.1"/>
    </source>
</evidence>
<comment type="caution">
    <text evidence="8">The sequence shown here is derived from an EMBL/GenBank/DDBJ whole genome shotgun (WGS) entry which is preliminary data.</text>
</comment>
<dbReference type="NCBIfam" id="NF007215">
    <property type="entry name" value="PRK09637.1"/>
    <property type="match status" value="1"/>
</dbReference>
<dbReference type="Gene3D" id="1.10.10.10">
    <property type="entry name" value="Winged helix-like DNA-binding domain superfamily/Winged helix DNA-binding domain"/>
    <property type="match status" value="1"/>
</dbReference>
<evidence type="ECO:0000256" key="6">
    <source>
        <dbReference type="RuleBase" id="RU000716"/>
    </source>
</evidence>
<evidence type="ECO:0000259" key="7">
    <source>
        <dbReference type="Pfam" id="PF04542"/>
    </source>
</evidence>
<reference evidence="9" key="1">
    <citation type="journal article" date="2017" name="Proc. Natl. Acad. Sci. U.S.A.">
        <title>Simulation of Deepwater Horizon oil plume reveals substrate specialization within a complex community of hydrocarbon-degraders.</title>
        <authorList>
            <person name="Hu P."/>
            <person name="Dubinsky E.A."/>
            <person name="Probst A.J."/>
            <person name="Wang J."/>
            <person name="Sieber C.M.K."/>
            <person name="Tom L.M."/>
            <person name="Gardinali P."/>
            <person name="Banfield J.F."/>
            <person name="Atlas R.M."/>
            <person name="Andersen G.L."/>
        </authorList>
    </citation>
    <scope>NUCLEOTIDE SEQUENCE [LARGE SCALE GENOMIC DNA]</scope>
</reference>
<evidence type="ECO:0000256" key="4">
    <source>
        <dbReference type="ARBA" id="ARBA00023125"/>
    </source>
</evidence>
<dbReference type="SUPFAM" id="SSF88659">
    <property type="entry name" value="Sigma3 and sigma4 domains of RNA polymerase sigma factors"/>
    <property type="match status" value="1"/>
</dbReference>
<gene>
    <name evidence="8" type="ORF">A9Q84_14385</name>
</gene>
<dbReference type="PANTHER" id="PTHR43133">
    <property type="entry name" value="RNA POLYMERASE ECF-TYPE SIGMA FACTO"/>
    <property type="match status" value="1"/>
</dbReference>
<name>A0A1Y5F8T7_9BACT</name>
<dbReference type="GO" id="GO:0006352">
    <property type="term" value="P:DNA-templated transcription initiation"/>
    <property type="evidence" value="ECO:0007669"/>
    <property type="project" value="InterPro"/>
</dbReference>
<evidence type="ECO:0000256" key="2">
    <source>
        <dbReference type="ARBA" id="ARBA00023015"/>
    </source>
</evidence>
<keyword evidence="5 6" id="KW-0804">Transcription</keyword>
<evidence type="ECO:0000256" key="5">
    <source>
        <dbReference type="ARBA" id="ARBA00023163"/>
    </source>
</evidence>
<accession>A0A1Y5F8T7</accession>
<protein>
    <recommendedName>
        <fullName evidence="6">RNA polymerase sigma factor</fullName>
    </recommendedName>
</protein>
<feature type="domain" description="RNA polymerase sigma-70 region 2" evidence="7">
    <location>
        <begin position="10"/>
        <end position="73"/>
    </location>
</feature>
<dbReference type="GO" id="GO:0016987">
    <property type="term" value="F:sigma factor activity"/>
    <property type="evidence" value="ECO:0007669"/>
    <property type="project" value="UniProtKB-KW"/>
</dbReference>
<keyword evidence="2 6" id="KW-0805">Transcription regulation</keyword>
<evidence type="ECO:0000313" key="9">
    <source>
        <dbReference type="Proteomes" id="UP000196531"/>
    </source>
</evidence>
<dbReference type="InterPro" id="IPR007627">
    <property type="entry name" value="RNA_pol_sigma70_r2"/>
</dbReference>
<proteinExistence type="inferred from homology"/>
<dbReference type="NCBIfam" id="TIGR02937">
    <property type="entry name" value="sigma70-ECF"/>
    <property type="match status" value="1"/>
</dbReference>
<comment type="similarity">
    <text evidence="1 6">Belongs to the sigma-70 factor family. ECF subfamily.</text>
</comment>
<dbReference type="InterPro" id="IPR039425">
    <property type="entry name" value="RNA_pol_sigma-70-like"/>
</dbReference>
<keyword evidence="3 6" id="KW-0731">Sigma factor</keyword>
<dbReference type="Proteomes" id="UP000196531">
    <property type="component" value="Unassembled WGS sequence"/>
</dbReference>